<evidence type="ECO:0000313" key="9">
    <source>
        <dbReference type="EMBL" id="KAL2041832.1"/>
    </source>
</evidence>
<accession>A0ABR4A7E4</accession>
<evidence type="ECO:0000256" key="4">
    <source>
        <dbReference type="ARBA" id="ARBA00023186"/>
    </source>
</evidence>
<comment type="subcellular location">
    <subcellularLocation>
        <location evidence="2">Nucleus</location>
    </subcellularLocation>
</comment>
<feature type="domain" description="Histone chaperone" evidence="8">
    <location>
        <begin position="63"/>
        <end position="100"/>
    </location>
</feature>
<evidence type="ECO:0000256" key="3">
    <source>
        <dbReference type="ARBA" id="ARBA00008057"/>
    </source>
</evidence>
<dbReference type="EMBL" id="JBEFKJ010000016">
    <property type="protein sequence ID" value="KAL2041832.1"/>
    <property type="molecule type" value="Genomic_DNA"/>
</dbReference>
<keyword evidence="5" id="KW-0539">Nucleus</keyword>
<feature type="compositionally biased region" description="Basic and acidic residues" evidence="7">
    <location>
        <begin position="80"/>
        <end position="100"/>
    </location>
</feature>
<feature type="compositionally biased region" description="Acidic residues" evidence="7">
    <location>
        <begin position="101"/>
        <end position="122"/>
    </location>
</feature>
<keyword evidence="10" id="KW-1185">Reference proteome</keyword>
<dbReference type="Pfam" id="PF09649">
    <property type="entry name" value="CHZ"/>
    <property type="match status" value="1"/>
</dbReference>
<name>A0ABR4A7E4_9LECA</name>
<sequence>MSSNQGSADPATGGTDKNPAQTVAKGKGKGKADPAQDVSMGEDDSSSDEETGAEDETKDESEEDDRDNMEEIDTDNIISDGRRTRGVKIDFVEAAEKAGPELEDDDEEDDDDFEEQDEKMAD</sequence>
<gene>
    <name evidence="9" type="ORF">N7G274_005616</name>
</gene>
<proteinExistence type="inferred from homology"/>
<evidence type="ECO:0000256" key="6">
    <source>
        <dbReference type="ARBA" id="ARBA00025877"/>
    </source>
</evidence>
<comment type="subunit">
    <text evidence="6">Forms a heterotrimer with H2A.Z-H2B, stabilizing the association of the histone dimer. Also, with a lower affinity, forms a heterotrimer with H2A-H2B.</text>
</comment>
<evidence type="ECO:0000313" key="10">
    <source>
        <dbReference type="Proteomes" id="UP001590950"/>
    </source>
</evidence>
<dbReference type="Proteomes" id="UP001590950">
    <property type="component" value="Unassembled WGS sequence"/>
</dbReference>
<dbReference type="SMART" id="SM01082">
    <property type="entry name" value="CHZ"/>
    <property type="match status" value="1"/>
</dbReference>
<feature type="region of interest" description="Disordered" evidence="7">
    <location>
        <begin position="1"/>
        <end position="122"/>
    </location>
</feature>
<feature type="compositionally biased region" description="Acidic residues" evidence="7">
    <location>
        <begin position="40"/>
        <end position="74"/>
    </location>
</feature>
<comment type="caution">
    <text evidence="9">The sequence shown here is derived from an EMBL/GenBank/DDBJ whole genome shotgun (WGS) entry which is preliminary data.</text>
</comment>
<evidence type="ECO:0000259" key="8">
    <source>
        <dbReference type="SMART" id="SM01082"/>
    </source>
</evidence>
<organism evidence="9 10">
    <name type="scientific">Stereocaulon virgatum</name>
    <dbReference type="NCBI Taxonomy" id="373712"/>
    <lineage>
        <taxon>Eukaryota</taxon>
        <taxon>Fungi</taxon>
        <taxon>Dikarya</taxon>
        <taxon>Ascomycota</taxon>
        <taxon>Pezizomycotina</taxon>
        <taxon>Lecanoromycetes</taxon>
        <taxon>OSLEUM clade</taxon>
        <taxon>Lecanoromycetidae</taxon>
        <taxon>Lecanorales</taxon>
        <taxon>Lecanorineae</taxon>
        <taxon>Stereocaulaceae</taxon>
        <taxon>Stereocaulon</taxon>
    </lineage>
</organism>
<dbReference type="InterPro" id="IPR019098">
    <property type="entry name" value="Histone_chaperone_domain_CHZ"/>
</dbReference>
<evidence type="ECO:0000256" key="1">
    <source>
        <dbReference type="ARBA" id="ARBA00002212"/>
    </source>
</evidence>
<evidence type="ECO:0000256" key="2">
    <source>
        <dbReference type="ARBA" id="ARBA00004123"/>
    </source>
</evidence>
<comment type="function">
    <text evidence="1">Forms a chaperone-bound H2A.Z-H2B complex that acts as a source for SWR1 complex-dependent H2A to H2A.Z histone replacement in chromatin.</text>
</comment>
<evidence type="ECO:0000256" key="5">
    <source>
        <dbReference type="ARBA" id="ARBA00023242"/>
    </source>
</evidence>
<reference evidence="9 10" key="1">
    <citation type="submission" date="2024-09" db="EMBL/GenBank/DDBJ databases">
        <title>Rethinking Asexuality: The Enigmatic Case of Functional Sexual Genes in Lepraria (Stereocaulaceae).</title>
        <authorList>
            <person name="Doellman M."/>
            <person name="Sun Y."/>
            <person name="Barcenas-Pena A."/>
            <person name="Lumbsch H.T."/>
            <person name="Grewe F."/>
        </authorList>
    </citation>
    <scope>NUCLEOTIDE SEQUENCE [LARGE SCALE GENOMIC DNA]</scope>
    <source>
        <strain evidence="9 10">Mercado 3170</strain>
    </source>
</reference>
<comment type="similarity">
    <text evidence="3">Belongs to the CHZ1 family.</text>
</comment>
<keyword evidence="4" id="KW-0143">Chaperone</keyword>
<protein>
    <recommendedName>
        <fullName evidence="8">Histone chaperone domain-containing protein</fullName>
    </recommendedName>
</protein>
<evidence type="ECO:0000256" key="7">
    <source>
        <dbReference type="SAM" id="MobiDB-lite"/>
    </source>
</evidence>